<sequence>MYIELLILIQIEESPKHGYEIKKEIQKDLGYLTDVNNNMLYPALRKFTEEGLVTKRMNEQSGGPTQYIYEITENGRRRITDLVNVFTERDAKHQSEFLIRVSLFRYISPDNRLRILNMRMKDLEQLLFDLEERQEQHNIDRYRDEVLRLSIFKLKAEQDWIHKLMEKVDREKE</sequence>
<dbReference type="SUPFAM" id="SSF46785">
    <property type="entry name" value="Winged helix' DNA-binding domain"/>
    <property type="match status" value="1"/>
</dbReference>
<evidence type="ECO:0000313" key="3">
    <source>
        <dbReference type="EMBL" id="WDH84882.1"/>
    </source>
</evidence>
<gene>
    <name evidence="3" type="ORF">PUW23_11985</name>
</gene>
<dbReference type="PANTHER" id="PTHR43252">
    <property type="entry name" value="TRANSCRIPTIONAL REGULATOR YQJI"/>
    <property type="match status" value="1"/>
</dbReference>
<proteinExistence type="predicted"/>
<dbReference type="PANTHER" id="PTHR43252:SF6">
    <property type="entry name" value="NEGATIVE TRANSCRIPTION REGULATOR PADR"/>
    <property type="match status" value="1"/>
</dbReference>
<dbReference type="RefSeq" id="WP_274359908.1">
    <property type="nucleotide sequence ID" value="NZ_CP118101.1"/>
</dbReference>
<evidence type="ECO:0000256" key="1">
    <source>
        <dbReference type="SAM" id="Coils"/>
    </source>
</evidence>
<feature type="coiled-coil region" evidence="1">
    <location>
        <begin position="113"/>
        <end position="140"/>
    </location>
</feature>
<dbReference type="InterPro" id="IPR005149">
    <property type="entry name" value="Tscrpt_reg_PadR_N"/>
</dbReference>
<evidence type="ECO:0000313" key="4">
    <source>
        <dbReference type="Proteomes" id="UP001220962"/>
    </source>
</evidence>
<dbReference type="InterPro" id="IPR036390">
    <property type="entry name" value="WH_DNA-bd_sf"/>
</dbReference>
<dbReference type="InterPro" id="IPR036388">
    <property type="entry name" value="WH-like_DNA-bd_sf"/>
</dbReference>
<name>A0AAX3N5H3_9BACL</name>
<dbReference type="Proteomes" id="UP001220962">
    <property type="component" value="Chromosome"/>
</dbReference>
<feature type="domain" description="Transcription regulator PadR N-terminal" evidence="2">
    <location>
        <begin position="7"/>
        <end position="80"/>
    </location>
</feature>
<dbReference type="EMBL" id="CP118101">
    <property type="protein sequence ID" value="WDH84882.1"/>
    <property type="molecule type" value="Genomic_DNA"/>
</dbReference>
<accession>A0AAX3N5H3</accession>
<dbReference type="Pfam" id="PF03551">
    <property type="entry name" value="PadR"/>
    <property type="match status" value="1"/>
</dbReference>
<keyword evidence="1" id="KW-0175">Coiled coil</keyword>
<organism evidence="3 4">
    <name type="scientific">Paenibacillus urinalis</name>
    <dbReference type="NCBI Taxonomy" id="521520"/>
    <lineage>
        <taxon>Bacteria</taxon>
        <taxon>Bacillati</taxon>
        <taxon>Bacillota</taxon>
        <taxon>Bacilli</taxon>
        <taxon>Bacillales</taxon>
        <taxon>Paenibacillaceae</taxon>
        <taxon>Paenibacillus</taxon>
    </lineage>
</organism>
<evidence type="ECO:0000259" key="2">
    <source>
        <dbReference type="Pfam" id="PF03551"/>
    </source>
</evidence>
<protein>
    <submittedName>
        <fullName evidence="3">PadR family transcriptional regulator</fullName>
    </submittedName>
</protein>
<reference evidence="3" key="1">
    <citation type="submission" date="2023-02" db="EMBL/GenBank/DDBJ databases">
        <title>Pathogen: clinical or host-associated sample.</title>
        <authorList>
            <person name="Hergert J."/>
            <person name="Casey R."/>
            <person name="Wagner J."/>
            <person name="Young E.L."/>
            <person name="Oakeson K.F."/>
        </authorList>
    </citation>
    <scope>NUCLEOTIDE SEQUENCE</scope>
    <source>
        <strain evidence="3">2022CK-00830</strain>
    </source>
</reference>
<dbReference type="AlphaFoldDB" id="A0AAX3N5H3"/>
<dbReference type="Gene3D" id="1.10.10.10">
    <property type="entry name" value="Winged helix-like DNA-binding domain superfamily/Winged helix DNA-binding domain"/>
    <property type="match status" value="1"/>
</dbReference>